<evidence type="ECO:0000313" key="3">
    <source>
        <dbReference type="EMBL" id="MBU3825941.1"/>
    </source>
</evidence>
<dbReference type="Proteomes" id="UP000824150">
    <property type="component" value="Unassembled WGS sequence"/>
</dbReference>
<feature type="transmembrane region" description="Helical" evidence="1">
    <location>
        <begin position="61"/>
        <end position="83"/>
    </location>
</feature>
<dbReference type="InterPro" id="IPR000620">
    <property type="entry name" value="EamA_dom"/>
</dbReference>
<dbReference type="EMBL" id="JAHLFG010000003">
    <property type="protein sequence ID" value="MBU3825941.1"/>
    <property type="molecule type" value="Genomic_DNA"/>
</dbReference>
<gene>
    <name evidence="3" type="ORF">IAA31_00395</name>
</gene>
<keyword evidence="1" id="KW-0472">Membrane</keyword>
<dbReference type="InterPro" id="IPR037185">
    <property type="entry name" value="EmrE-like"/>
</dbReference>
<feature type="transmembrane region" description="Helical" evidence="1">
    <location>
        <begin position="212"/>
        <end position="231"/>
    </location>
</feature>
<accession>A0A9E2KLF3</accession>
<comment type="caution">
    <text evidence="3">The sequence shown here is derived from an EMBL/GenBank/DDBJ whole genome shotgun (WGS) entry which is preliminary data.</text>
</comment>
<proteinExistence type="predicted"/>
<name>A0A9E2KLF3_9GAMM</name>
<reference evidence="3" key="2">
    <citation type="submission" date="2021-04" db="EMBL/GenBank/DDBJ databases">
        <authorList>
            <person name="Gilroy R."/>
        </authorList>
    </citation>
    <scope>NUCLEOTIDE SEQUENCE</scope>
    <source>
        <strain evidence="3">687</strain>
    </source>
</reference>
<feature type="transmembrane region" description="Helical" evidence="1">
    <location>
        <begin position="34"/>
        <end position="55"/>
    </location>
</feature>
<reference evidence="3" key="1">
    <citation type="journal article" date="2021" name="PeerJ">
        <title>Extensive microbial diversity within the chicken gut microbiome revealed by metagenomics and culture.</title>
        <authorList>
            <person name="Gilroy R."/>
            <person name="Ravi A."/>
            <person name="Getino M."/>
            <person name="Pursley I."/>
            <person name="Horton D.L."/>
            <person name="Alikhan N.F."/>
            <person name="Baker D."/>
            <person name="Gharbi K."/>
            <person name="Hall N."/>
            <person name="Watson M."/>
            <person name="Adriaenssens E.M."/>
            <person name="Foster-Nyarko E."/>
            <person name="Jarju S."/>
            <person name="Secka A."/>
            <person name="Antonio M."/>
            <person name="Oren A."/>
            <person name="Chaudhuri R.R."/>
            <person name="La Ragione R."/>
            <person name="Hildebrand F."/>
            <person name="Pallen M.J."/>
        </authorList>
    </citation>
    <scope>NUCLEOTIDE SEQUENCE</scope>
    <source>
        <strain evidence="3">687</strain>
    </source>
</reference>
<protein>
    <submittedName>
        <fullName evidence="3">EamA family transporter</fullName>
    </submittedName>
</protein>
<dbReference type="GO" id="GO:0016020">
    <property type="term" value="C:membrane"/>
    <property type="evidence" value="ECO:0007669"/>
    <property type="project" value="InterPro"/>
</dbReference>
<keyword evidence="1" id="KW-1133">Transmembrane helix</keyword>
<evidence type="ECO:0000313" key="4">
    <source>
        <dbReference type="Proteomes" id="UP000824150"/>
    </source>
</evidence>
<evidence type="ECO:0000259" key="2">
    <source>
        <dbReference type="Pfam" id="PF00892"/>
    </source>
</evidence>
<evidence type="ECO:0000256" key="1">
    <source>
        <dbReference type="SAM" id="Phobius"/>
    </source>
</evidence>
<keyword evidence="1" id="KW-0812">Transmembrane</keyword>
<sequence>MSLGILLVSCGMLLQTLTYCLVKETGRRGQLSVAAILINAHLLMGLICLPLLFIFKLTSHFTVEVVGFGALVNLSYLVGQFFMFSAINRSDASAASPYLILKLPLVALLSVIVMHESLSLQQLIALAGIVLLSLFYSNAVKISMQVLCLVLLSALCFALCDIFVIKAARAIAIDNSMMQGFFTVIICDVLFLALLPCVWLTRSKLSLHTIKAVTPLSLCWLGGVATIIAGFNLAGIISGNIILSLRALCAVILVALFFRGQLSAPGRFTLKSVAAAGLCACVALYYV</sequence>
<organism evidence="3 4">
    <name type="scientific">Candidatus Anaerobiospirillum merdipullorum</name>
    <dbReference type="NCBI Taxonomy" id="2838450"/>
    <lineage>
        <taxon>Bacteria</taxon>
        <taxon>Pseudomonadati</taxon>
        <taxon>Pseudomonadota</taxon>
        <taxon>Gammaproteobacteria</taxon>
        <taxon>Aeromonadales</taxon>
        <taxon>Succinivibrionaceae</taxon>
        <taxon>Anaerobiospirillum</taxon>
    </lineage>
</organism>
<feature type="transmembrane region" description="Helical" evidence="1">
    <location>
        <begin position="6"/>
        <end position="22"/>
    </location>
</feature>
<feature type="transmembrane region" description="Helical" evidence="1">
    <location>
        <begin position="120"/>
        <end position="139"/>
    </location>
</feature>
<dbReference type="AlphaFoldDB" id="A0A9E2KLF3"/>
<feature type="domain" description="EamA" evidence="2">
    <location>
        <begin position="3"/>
        <end position="131"/>
    </location>
</feature>
<feature type="transmembrane region" description="Helical" evidence="1">
    <location>
        <begin position="146"/>
        <end position="168"/>
    </location>
</feature>
<feature type="transmembrane region" description="Helical" evidence="1">
    <location>
        <begin position="95"/>
        <end position="114"/>
    </location>
</feature>
<dbReference type="Pfam" id="PF00892">
    <property type="entry name" value="EamA"/>
    <property type="match status" value="1"/>
</dbReference>
<dbReference type="SUPFAM" id="SSF103481">
    <property type="entry name" value="Multidrug resistance efflux transporter EmrE"/>
    <property type="match status" value="1"/>
</dbReference>
<feature type="transmembrane region" description="Helical" evidence="1">
    <location>
        <begin position="180"/>
        <end position="200"/>
    </location>
</feature>
<feature type="transmembrane region" description="Helical" evidence="1">
    <location>
        <begin position="237"/>
        <end position="256"/>
    </location>
</feature>